<keyword evidence="3" id="KW-0862">Zinc</keyword>
<dbReference type="Gene3D" id="3.30.40.10">
    <property type="entry name" value="Zinc/RING finger domain, C3HC4 (zinc finger)"/>
    <property type="match status" value="1"/>
</dbReference>
<protein>
    <recommendedName>
        <fullName evidence="4">Helicase ATP-binding domain-containing protein</fullName>
    </recommendedName>
</protein>
<keyword evidence="2" id="KW-0863">Zinc-finger</keyword>
<dbReference type="GO" id="GO:0006974">
    <property type="term" value="P:DNA damage response"/>
    <property type="evidence" value="ECO:0007669"/>
    <property type="project" value="TreeGrafter"/>
</dbReference>
<dbReference type="GO" id="GO:0005634">
    <property type="term" value="C:nucleus"/>
    <property type="evidence" value="ECO:0007669"/>
    <property type="project" value="TreeGrafter"/>
</dbReference>
<dbReference type="InterPro" id="IPR001965">
    <property type="entry name" value="Znf_PHD"/>
</dbReference>
<dbReference type="OrthoDB" id="423559at2759"/>
<dbReference type="GO" id="GO:0005524">
    <property type="term" value="F:ATP binding"/>
    <property type="evidence" value="ECO:0007669"/>
    <property type="project" value="InterPro"/>
</dbReference>
<evidence type="ECO:0000256" key="1">
    <source>
        <dbReference type="ARBA" id="ARBA00022723"/>
    </source>
</evidence>
<dbReference type="GeneID" id="115033237"/>
<dbReference type="InterPro" id="IPR014001">
    <property type="entry name" value="Helicase_ATP-bd"/>
</dbReference>
<dbReference type="EnsemblMetazoa" id="XM_029485468.1">
    <property type="protein sequence ID" value="XP_029341328.1"/>
    <property type="gene ID" value="LOC115033237"/>
</dbReference>
<reference evidence="6" key="1">
    <citation type="submission" date="2010-06" db="EMBL/GenBank/DDBJ databases">
        <authorList>
            <person name="Jiang H."/>
            <person name="Abraham K."/>
            <person name="Ali S."/>
            <person name="Alsbrooks S.L."/>
            <person name="Anim B.N."/>
            <person name="Anosike U.S."/>
            <person name="Attaway T."/>
            <person name="Bandaranaike D.P."/>
            <person name="Battles P.K."/>
            <person name="Bell S.N."/>
            <person name="Bell A.V."/>
            <person name="Beltran B."/>
            <person name="Bickham C."/>
            <person name="Bustamante Y."/>
            <person name="Caleb T."/>
            <person name="Canada A."/>
            <person name="Cardenas V."/>
            <person name="Carter K."/>
            <person name="Chacko J."/>
            <person name="Chandrabose M.N."/>
            <person name="Chavez D."/>
            <person name="Chavez A."/>
            <person name="Chen L."/>
            <person name="Chu H.-S."/>
            <person name="Claassen K.J."/>
            <person name="Cockrell R."/>
            <person name="Collins M."/>
            <person name="Cooper J.A."/>
            <person name="Cree A."/>
            <person name="Curry S.M."/>
            <person name="Da Y."/>
            <person name="Dao M.D."/>
            <person name="Das B."/>
            <person name="Davila M.-L."/>
            <person name="Davy-Carroll L."/>
            <person name="Denson S."/>
            <person name="Dinh H."/>
            <person name="Ebong V.E."/>
            <person name="Edwards J.R."/>
            <person name="Egan A."/>
            <person name="El-Daye J."/>
            <person name="Escobedo L."/>
            <person name="Fernandez S."/>
            <person name="Fernando P.R."/>
            <person name="Flagg N."/>
            <person name="Forbes L.D."/>
            <person name="Fowler R.G."/>
            <person name="Fu Q."/>
            <person name="Gabisi R.A."/>
            <person name="Ganer J."/>
            <person name="Garbino Pronczuk A."/>
            <person name="Garcia R.M."/>
            <person name="Garner T."/>
            <person name="Garrett T.E."/>
            <person name="Gonzalez D.A."/>
            <person name="Hamid H."/>
            <person name="Hawkins E.S."/>
            <person name="Hirani K."/>
            <person name="Hogues M.E."/>
            <person name="Hollins B."/>
            <person name="Hsiao C.-H."/>
            <person name="Jabil R."/>
            <person name="James M.L."/>
            <person name="Jhangiani S.N."/>
            <person name="Johnson B."/>
            <person name="Johnson Q."/>
            <person name="Joshi V."/>
            <person name="Kalu J.B."/>
            <person name="Kam C."/>
            <person name="Kashfia A."/>
            <person name="Keebler J."/>
            <person name="Kisamo H."/>
            <person name="Kovar C.L."/>
            <person name="Lago L.A."/>
            <person name="Lai C.-Y."/>
            <person name="Laidlaw J."/>
            <person name="Lara F."/>
            <person name="Le T.-K."/>
            <person name="Lee S.L."/>
            <person name="Legall F.H."/>
            <person name="Lemon S.J."/>
            <person name="Lewis L.R."/>
            <person name="Li B."/>
            <person name="Liu Y."/>
            <person name="Liu Y.-S."/>
            <person name="Lopez J."/>
            <person name="Lozado R.J."/>
            <person name="Lu J."/>
            <person name="Madu R.C."/>
            <person name="Maheshwari M."/>
            <person name="Maheshwari R."/>
            <person name="Malloy K."/>
            <person name="Martinez E."/>
            <person name="Mathew T."/>
            <person name="Mercado I.C."/>
            <person name="Mercado C."/>
            <person name="Meyer B."/>
            <person name="Montgomery K."/>
            <person name="Morgan M.B."/>
            <person name="Munidasa M."/>
            <person name="Nazareth L.V."/>
            <person name="Nelson J."/>
            <person name="Ng B.M."/>
            <person name="Nguyen N.B."/>
            <person name="Nguyen P.Q."/>
            <person name="Nguyen T."/>
            <person name="Obregon M."/>
            <person name="Okwuonu G.O."/>
            <person name="Onwere C.G."/>
            <person name="Orozco G."/>
            <person name="Parra A."/>
            <person name="Patel S."/>
            <person name="Patil S."/>
            <person name="Perez A."/>
            <person name="Perez Y."/>
            <person name="Pham C."/>
            <person name="Primus E.L."/>
            <person name="Pu L.-L."/>
            <person name="Puazo M."/>
            <person name="Qin X."/>
            <person name="Quiroz J.B."/>
            <person name="Reese J."/>
            <person name="Richards S."/>
            <person name="Rives C.M."/>
            <person name="Robberts R."/>
            <person name="Ruiz S.J."/>
            <person name="Ruiz M.J."/>
            <person name="Santibanez J."/>
            <person name="Schneider B.W."/>
            <person name="Sisson I."/>
            <person name="Smith M."/>
            <person name="Sodergren E."/>
            <person name="Song X.-Z."/>
            <person name="Song B.B."/>
            <person name="Summersgill H."/>
            <person name="Thelus R."/>
            <person name="Thornton R.D."/>
            <person name="Trejos Z.Y."/>
            <person name="Usmani K."/>
            <person name="Vattathil S."/>
            <person name="Villasana D."/>
            <person name="Walker D.L."/>
            <person name="Wang S."/>
            <person name="Wang K."/>
            <person name="White C.S."/>
            <person name="Williams A.C."/>
            <person name="Williamson J."/>
            <person name="Wilson K."/>
            <person name="Woghiren I.O."/>
            <person name="Woodworth J.R."/>
            <person name="Worley K.C."/>
            <person name="Wright R.A."/>
            <person name="Wu W."/>
            <person name="Young L."/>
            <person name="Zhang L."/>
            <person name="Zhang J."/>
            <person name="Zhu Y."/>
            <person name="Muzny D.M."/>
            <person name="Weinstock G."/>
            <person name="Gibbs R.A."/>
        </authorList>
    </citation>
    <scope>NUCLEOTIDE SEQUENCE [LARGE SCALE GENOMIC DNA]</scope>
    <source>
        <strain evidence="6">LSR1</strain>
    </source>
</reference>
<dbReference type="InterPro" id="IPR000330">
    <property type="entry name" value="SNF2_N"/>
</dbReference>
<dbReference type="SMART" id="SM00487">
    <property type="entry name" value="DEXDc"/>
    <property type="match status" value="1"/>
</dbReference>
<sequence>MNNLQAVKFFKVIKAYHKHINDDFEQPQFVISTLRAHQRRAVKWMVDREKNNDFVKCDGSPFSGGILADGMGLGKTIEMLCCIMENTAPSEFYNQKLVIEKKIIDEDTHIVACYCKTTPPKSILVYCAMCGKGQHAQCVHFEPKPFQEVPYLCSNCWVINNRVHCKATLIVVPQSILDQWLVEIEKHIAKPDLKVYVYNGVHLDGYIQPFFFGDYDIVITSYTILSRDSNYVTDVNVDDQNCTRLRHSKRYKYPQSPLSCIKWWRICLDEGQSIESASRKVYHMIFNLQSVHKWTMTGTPIQKSLNDLYGILKFLEVSPYCQRKQFMKLMKGKKNIMYNFFSKLIWRSSIKDVNSELNIPKLTHDHHWLTFSQTEKYFYLNQHNDCATNFSNCVTRLFPSLDISVKDIDRKNICTIMRPLNKLGQACVHPQALNGEFLKIRGTMTMEKLIDVMIDECHDVCNNALATLVSKHNDLAALYLYVNEPVTAVEHYRTKIHAMYNLSAVLDKNTTINRALNDSDLKRDMELLEEEYFKFFKQNVSDKYTI</sequence>
<evidence type="ECO:0000259" key="4">
    <source>
        <dbReference type="PROSITE" id="PS51192"/>
    </source>
</evidence>
<dbReference type="AlphaFoldDB" id="A0A8R2JL92"/>
<feature type="domain" description="Helicase ATP-binding" evidence="4">
    <location>
        <begin position="168"/>
        <end position="318"/>
    </location>
</feature>
<dbReference type="KEGG" id="api:115033237"/>
<dbReference type="SUPFAM" id="SSF57903">
    <property type="entry name" value="FYVE/PHD zinc finger"/>
    <property type="match status" value="1"/>
</dbReference>
<accession>A0A8R2JL92</accession>
<dbReference type="InterPro" id="IPR052583">
    <property type="entry name" value="ATP-helicase/E3_Ub-Ligase"/>
</dbReference>
<dbReference type="InterPro" id="IPR027417">
    <property type="entry name" value="P-loop_NTPase"/>
</dbReference>
<dbReference type="PANTHER" id="PTHR45865:SF1">
    <property type="entry name" value="E3 UBIQUITIN-PROTEIN LIGASE SHPRH"/>
    <property type="match status" value="1"/>
</dbReference>
<keyword evidence="1" id="KW-0479">Metal-binding</keyword>
<dbReference type="PROSITE" id="PS51192">
    <property type="entry name" value="HELICASE_ATP_BIND_1"/>
    <property type="match status" value="1"/>
</dbReference>
<proteinExistence type="predicted"/>
<evidence type="ECO:0000313" key="6">
    <source>
        <dbReference type="Proteomes" id="UP000007819"/>
    </source>
</evidence>
<name>A0A8R2JL92_ACYPI</name>
<dbReference type="SMART" id="SM00249">
    <property type="entry name" value="PHD"/>
    <property type="match status" value="1"/>
</dbReference>
<organism evidence="5 6">
    <name type="scientific">Acyrthosiphon pisum</name>
    <name type="common">Pea aphid</name>
    <dbReference type="NCBI Taxonomy" id="7029"/>
    <lineage>
        <taxon>Eukaryota</taxon>
        <taxon>Metazoa</taxon>
        <taxon>Ecdysozoa</taxon>
        <taxon>Arthropoda</taxon>
        <taxon>Hexapoda</taxon>
        <taxon>Insecta</taxon>
        <taxon>Pterygota</taxon>
        <taxon>Neoptera</taxon>
        <taxon>Paraneoptera</taxon>
        <taxon>Hemiptera</taxon>
        <taxon>Sternorrhyncha</taxon>
        <taxon>Aphidomorpha</taxon>
        <taxon>Aphidoidea</taxon>
        <taxon>Aphididae</taxon>
        <taxon>Macrosiphini</taxon>
        <taxon>Acyrthosiphon</taxon>
    </lineage>
</organism>
<dbReference type="InterPro" id="IPR013083">
    <property type="entry name" value="Znf_RING/FYVE/PHD"/>
</dbReference>
<evidence type="ECO:0000256" key="3">
    <source>
        <dbReference type="ARBA" id="ARBA00022833"/>
    </source>
</evidence>
<dbReference type="PANTHER" id="PTHR45865">
    <property type="entry name" value="E3 UBIQUITIN-PROTEIN LIGASE SHPRH FAMILY MEMBER"/>
    <property type="match status" value="1"/>
</dbReference>
<dbReference type="InterPro" id="IPR011011">
    <property type="entry name" value="Znf_FYVE_PHD"/>
</dbReference>
<dbReference type="RefSeq" id="XP_029341328.1">
    <property type="nucleotide sequence ID" value="XM_029485468.1"/>
</dbReference>
<dbReference type="SUPFAM" id="SSF52540">
    <property type="entry name" value="P-loop containing nucleoside triphosphate hydrolases"/>
    <property type="match status" value="1"/>
</dbReference>
<dbReference type="CDD" id="cd18070">
    <property type="entry name" value="DEXQc_SHPRH"/>
    <property type="match status" value="1"/>
</dbReference>
<reference evidence="5" key="2">
    <citation type="submission" date="2022-06" db="UniProtKB">
        <authorList>
            <consortium name="EnsemblMetazoa"/>
        </authorList>
    </citation>
    <scope>IDENTIFICATION</scope>
</reference>
<dbReference type="GO" id="GO:0000209">
    <property type="term" value="P:protein polyubiquitination"/>
    <property type="evidence" value="ECO:0007669"/>
    <property type="project" value="TreeGrafter"/>
</dbReference>
<dbReference type="Gene3D" id="3.40.50.10810">
    <property type="entry name" value="Tandem AAA-ATPase domain"/>
    <property type="match status" value="2"/>
</dbReference>
<evidence type="ECO:0000256" key="2">
    <source>
        <dbReference type="ARBA" id="ARBA00022771"/>
    </source>
</evidence>
<evidence type="ECO:0000313" key="5">
    <source>
        <dbReference type="EnsemblMetazoa" id="XP_029341328.1"/>
    </source>
</evidence>
<dbReference type="Pfam" id="PF00176">
    <property type="entry name" value="SNF2-rel_dom"/>
    <property type="match status" value="1"/>
</dbReference>
<dbReference type="Proteomes" id="UP000007819">
    <property type="component" value="Chromosome X"/>
</dbReference>
<dbReference type="GO" id="GO:0061630">
    <property type="term" value="F:ubiquitin protein ligase activity"/>
    <property type="evidence" value="ECO:0007669"/>
    <property type="project" value="TreeGrafter"/>
</dbReference>
<dbReference type="GO" id="GO:0008270">
    <property type="term" value="F:zinc ion binding"/>
    <property type="evidence" value="ECO:0007669"/>
    <property type="project" value="UniProtKB-KW"/>
</dbReference>
<keyword evidence="6" id="KW-1185">Reference proteome</keyword>
<dbReference type="InterPro" id="IPR038718">
    <property type="entry name" value="SNF2-like_sf"/>
</dbReference>